<evidence type="ECO:0000313" key="2">
    <source>
        <dbReference type="Proteomes" id="UP000887013"/>
    </source>
</evidence>
<accession>A0A8X6TK40</accession>
<keyword evidence="2" id="KW-1185">Reference proteome</keyword>
<dbReference type="EMBL" id="BMAW01058845">
    <property type="protein sequence ID" value="GFT18350.1"/>
    <property type="molecule type" value="Genomic_DNA"/>
</dbReference>
<sequence>MENLLEQNYDARSVFPNSTECCPLLHSRVQQPIETGESHGAELKFVAPPPLHYIFMSENNHSELEDRREDAPSMNFGFEAFGSWESETCSGRRLQQYDLANHRQRKLKAFTSPNLKREDIDRFRSTRKARVIAGDKNIPGRSRHLCSGKAIVSWEIVYKSSSCVLSRILRHLESRERYSQGRSTLCSNFAIEGIFRANRHAVPQWSSALGGLAVVFQTHRLADPEVWLNIAFGVFIADFTETIQN</sequence>
<gene>
    <name evidence="1" type="primary">AVEN_72193_1</name>
    <name evidence="1" type="ORF">NPIL_340401</name>
</gene>
<protein>
    <submittedName>
        <fullName evidence="1">Uncharacterized protein</fullName>
    </submittedName>
</protein>
<dbReference type="Proteomes" id="UP000887013">
    <property type="component" value="Unassembled WGS sequence"/>
</dbReference>
<dbReference type="AlphaFoldDB" id="A0A8X6TK40"/>
<comment type="caution">
    <text evidence="1">The sequence shown here is derived from an EMBL/GenBank/DDBJ whole genome shotgun (WGS) entry which is preliminary data.</text>
</comment>
<evidence type="ECO:0000313" key="1">
    <source>
        <dbReference type="EMBL" id="GFT18350.1"/>
    </source>
</evidence>
<proteinExistence type="predicted"/>
<organism evidence="1 2">
    <name type="scientific">Nephila pilipes</name>
    <name type="common">Giant wood spider</name>
    <name type="synonym">Nephila maculata</name>
    <dbReference type="NCBI Taxonomy" id="299642"/>
    <lineage>
        <taxon>Eukaryota</taxon>
        <taxon>Metazoa</taxon>
        <taxon>Ecdysozoa</taxon>
        <taxon>Arthropoda</taxon>
        <taxon>Chelicerata</taxon>
        <taxon>Arachnida</taxon>
        <taxon>Araneae</taxon>
        <taxon>Araneomorphae</taxon>
        <taxon>Entelegynae</taxon>
        <taxon>Araneoidea</taxon>
        <taxon>Nephilidae</taxon>
        <taxon>Nephila</taxon>
    </lineage>
</organism>
<reference evidence="1" key="1">
    <citation type="submission" date="2020-08" db="EMBL/GenBank/DDBJ databases">
        <title>Multicomponent nature underlies the extraordinary mechanical properties of spider dragline silk.</title>
        <authorList>
            <person name="Kono N."/>
            <person name="Nakamura H."/>
            <person name="Mori M."/>
            <person name="Yoshida Y."/>
            <person name="Ohtoshi R."/>
            <person name="Malay A.D."/>
            <person name="Moran D.A.P."/>
            <person name="Tomita M."/>
            <person name="Numata K."/>
            <person name="Arakawa K."/>
        </authorList>
    </citation>
    <scope>NUCLEOTIDE SEQUENCE</scope>
</reference>
<dbReference type="OrthoDB" id="6406440at2759"/>
<name>A0A8X6TK40_NEPPI</name>